<dbReference type="InterPro" id="IPR036388">
    <property type="entry name" value="WH-like_DNA-bd_sf"/>
</dbReference>
<dbReference type="GO" id="GO:0032993">
    <property type="term" value="C:protein-DNA complex"/>
    <property type="evidence" value="ECO:0007669"/>
    <property type="project" value="TreeGrafter"/>
</dbReference>
<dbReference type="GO" id="GO:0000156">
    <property type="term" value="F:phosphorelay response regulator activity"/>
    <property type="evidence" value="ECO:0007669"/>
    <property type="project" value="TreeGrafter"/>
</dbReference>
<dbReference type="GeneID" id="83012142"/>
<keyword evidence="2" id="KW-0805">Transcription regulation</keyword>
<dbReference type="CDD" id="cd17574">
    <property type="entry name" value="REC_OmpR"/>
    <property type="match status" value="1"/>
</dbReference>
<keyword evidence="4" id="KW-0804">Transcription</keyword>
<feature type="DNA-binding region" description="OmpR/PhoB-type" evidence="7">
    <location>
        <begin position="125"/>
        <end position="223"/>
    </location>
</feature>
<dbReference type="InterPro" id="IPR011006">
    <property type="entry name" value="CheY-like_superfamily"/>
</dbReference>
<dbReference type="InterPro" id="IPR001789">
    <property type="entry name" value="Sig_transdc_resp-reg_receiver"/>
</dbReference>
<evidence type="ECO:0000256" key="5">
    <source>
        <dbReference type="ARBA" id="ARBA00024867"/>
    </source>
</evidence>
<accession>A0A174GNR2</accession>
<evidence type="ECO:0000256" key="1">
    <source>
        <dbReference type="ARBA" id="ARBA00018672"/>
    </source>
</evidence>
<dbReference type="PANTHER" id="PTHR48111:SF2">
    <property type="entry name" value="RESPONSE REGULATOR SAER"/>
    <property type="match status" value="1"/>
</dbReference>
<evidence type="ECO:0000256" key="3">
    <source>
        <dbReference type="ARBA" id="ARBA00023125"/>
    </source>
</evidence>
<comment type="function">
    <text evidence="5">May play the central regulatory role in sporulation. It may be an element of the effector pathway responsible for the activation of sporulation genes in response to nutritional stress. Spo0A may act in concert with spo0H (a sigma factor) to control the expression of some genes that are critical to the sporulation process.</text>
</comment>
<dbReference type="SMART" id="SM00448">
    <property type="entry name" value="REC"/>
    <property type="match status" value="1"/>
</dbReference>
<dbReference type="InterPro" id="IPR001867">
    <property type="entry name" value="OmpR/PhoB-type_DNA-bd"/>
</dbReference>
<organism evidence="10 11">
    <name type="scientific">Clostridium disporicum</name>
    <dbReference type="NCBI Taxonomy" id="84024"/>
    <lineage>
        <taxon>Bacteria</taxon>
        <taxon>Bacillati</taxon>
        <taxon>Bacillota</taxon>
        <taxon>Clostridia</taxon>
        <taxon>Eubacteriales</taxon>
        <taxon>Clostridiaceae</taxon>
        <taxon>Clostridium</taxon>
    </lineage>
</organism>
<dbReference type="InterPro" id="IPR039420">
    <property type="entry name" value="WalR-like"/>
</dbReference>
<feature type="modified residue" description="4-aspartylphosphate" evidence="6">
    <location>
        <position position="51"/>
    </location>
</feature>
<dbReference type="EMBL" id="CYZV01000036">
    <property type="protein sequence ID" value="CUO64282.1"/>
    <property type="molecule type" value="Genomic_DNA"/>
</dbReference>
<evidence type="ECO:0000259" key="9">
    <source>
        <dbReference type="PROSITE" id="PS51755"/>
    </source>
</evidence>
<evidence type="ECO:0000256" key="2">
    <source>
        <dbReference type="ARBA" id="ARBA00023015"/>
    </source>
</evidence>
<feature type="domain" description="OmpR/PhoB-type" evidence="9">
    <location>
        <begin position="125"/>
        <end position="223"/>
    </location>
</feature>
<dbReference type="PROSITE" id="PS50110">
    <property type="entry name" value="RESPONSE_REGULATORY"/>
    <property type="match status" value="1"/>
</dbReference>
<dbReference type="GO" id="GO:0000976">
    <property type="term" value="F:transcription cis-regulatory region binding"/>
    <property type="evidence" value="ECO:0007669"/>
    <property type="project" value="TreeGrafter"/>
</dbReference>
<keyword evidence="3 7" id="KW-0238">DNA-binding</keyword>
<dbReference type="SUPFAM" id="SSF52172">
    <property type="entry name" value="CheY-like"/>
    <property type="match status" value="1"/>
</dbReference>
<evidence type="ECO:0000313" key="10">
    <source>
        <dbReference type="EMBL" id="CUO64282.1"/>
    </source>
</evidence>
<dbReference type="GO" id="GO:0005829">
    <property type="term" value="C:cytosol"/>
    <property type="evidence" value="ECO:0007669"/>
    <property type="project" value="TreeGrafter"/>
</dbReference>
<dbReference type="SMART" id="SM00862">
    <property type="entry name" value="Trans_reg_C"/>
    <property type="match status" value="1"/>
</dbReference>
<dbReference type="Gene3D" id="3.40.50.2300">
    <property type="match status" value="1"/>
</dbReference>
<protein>
    <recommendedName>
        <fullName evidence="1">Stage 0 sporulation protein A homolog</fullName>
    </recommendedName>
</protein>
<evidence type="ECO:0000313" key="11">
    <source>
        <dbReference type="Proteomes" id="UP000095558"/>
    </source>
</evidence>
<evidence type="ECO:0000256" key="6">
    <source>
        <dbReference type="PROSITE-ProRule" id="PRU00169"/>
    </source>
</evidence>
<keyword evidence="6" id="KW-0597">Phosphoprotein</keyword>
<sequence length="230" mass="27114">MAKLLIVDDDLDLIDMLSNYFLLKGYEIYTAYDGKEALDKMKCTPDLVILDVNMPKLNGIDVCKRIRDFTQSPILFLTARATEEDKVNGLLVGGDDYIVKPFSVRELEARIVSNLKREERSKYSHKMIYTGSMSIDLISMEVFINGQRLDLTKKEYEIIELLALHERQIFSKEHIFLKLWHEENDSDIKVVTEYIRRIRKKIYEFTDENFIETEWGSGYRWKSFDKEISK</sequence>
<dbReference type="CDD" id="cd00383">
    <property type="entry name" value="trans_reg_C"/>
    <property type="match status" value="1"/>
</dbReference>
<dbReference type="Proteomes" id="UP000095558">
    <property type="component" value="Unassembled WGS sequence"/>
</dbReference>
<dbReference type="AlphaFoldDB" id="A0A174GNR2"/>
<dbReference type="GO" id="GO:0006355">
    <property type="term" value="P:regulation of DNA-templated transcription"/>
    <property type="evidence" value="ECO:0007669"/>
    <property type="project" value="InterPro"/>
</dbReference>
<dbReference type="RefSeq" id="WP_042398837.1">
    <property type="nucleotide sequence ID" value="NZ_CYZV01000036.1"/>
</dbReference>
<proteinExistence type="predicted"/>
<evidence type="ECO:0000259" key="8">
    <source>
        <dbReference type="PROSITE" id="PS50110"/>
    </source>
</evidence>
<dbReference type="PANTHER" id="PTHR48111">
    <property type="entry name" value="REGULATOR OF RPOS"/>
    <property type="match status" value="1"/>
</dbReference>
<gene>
    <name evidence="10" type="primary">yycF_2</name>
    <name evidence="10" type="ORF">ERS852470_02935</name>
</gene>
<feature type="domain" description="Response regulatory" evidence="8">
    <location>
        <begin position="3"/>
        <end position="115"/>
    </location>
</feature>
<dbReference type="Pfam" id="PF00072">
    <property type="entry name" value="Response_reg"/>
    <property type="match status" value="1"/>
</dbReference>
<evidence type="ECO:0000256" key="7">
    <source>
        <dbReference type="PROSITE-ProRule" id="PRU01091"/>
    </source>
</evidence>
<dbReference type="Pfam" id="PF00486">
    <property type="entry name" value="Trans_reg_C"/>
    <property type="match status" value="1"/>
</dbReference>
<dbReference type="Gene3D" id="6.10.250.690">
    <property type="match status" value="1"/>
</dbReference>
<evidence type="ECO:0000256" key="4">
    <source>
        <dbReference type="ARBA" id="ARBA00023163"/>
    </source>
</evidence>
<dbReference type="PROSITE" id="PS51755">
    <property type="entry name" value="OMPR_PHOB"/>
    <property type="match status" value="1"/>
</dbReference>
<name>A0A174GNR2_9CLOT</name>
<reference evidence="10 11" key="1">
    <citation type="submission" date="2015-09" db="EMBL/GenBank/DDBJ databases">
        <authorList>
            <consortium name="Pathogen Informatics"/>
        </authorList>
    </citation>
    <scope>NUCLEOTIDE SEQUENCE [LARGE SCALE GENOMIC DNA]</scope>
    <source>
        <strain evidence="10 11">2789STDY5834855</strain>
    </source>
</reference>
<dbReference type="OrthoDB" id="9790442at2"/>
<dbReference type="Gene3D" id="1.10.10.10">
    <property type="entry name" value="Winged helix-like DNA-binding domain superfamily/Winged helix DNA-binding domain"/>
    <property type="match status" value="1"/>
</dbReference>